<comment type="similarity">
    <text evidence="1">Belongs to the peptidase C15 family.</text>
</comment>
<evidence type="ECO:0000256" key="4">
    <source>
        <dbReference type="ARBA" id="ARBA00022801"/>
    </source>
</evidence>
<dbReference type="PROSITE" id="PS01334">
    <property type="entry name" value="PYRASE_CYS"/>
    <property type="match status" value="1"/>
</dbReference>
<evidence type="ECO:0000313" key="8">
    <source>
        <dbReference type="Proteomes" id="UP000198778"/>
    </source>
</evidence>
<dbReference type="PANTHER" id="PTHR23402:SF1">
    <property type="entry name" value="PYROGLUTAMYL-PEPTIDASE I"/>
    <property type="match status" value="1"/>
</dbReference>
<dbReference type="OrthoDB" id="9779738at2"/>
<name>A0A1H0CSP1_9BACI</name>
<keyword evidence="2" id="KW-0963">Cytoplasm</keyword>
<dbReference type="PANTHER" id="PTHR23402">
    <property type="entry name" value="PROTEASE FAMILY C15 PYROGLUTAMYL-PEPTIDASE I-RELATED"/>
    <property type="match status" value="1"/>
</dbReference>
<dbReference type="GO" id="GO:0016920">
    <property type="term" value="F:pyroglutamyl-peptidase activity"/>
    <property type="evidence" value="ECO:0007669"/>
    <property type="project" value="UniProtKB-EC"/>
</dbReference>
<dbReference type="InterPro" id="IPR036440">
    <property type="entry name" value="Peptidase_C15-like_sf"/>
</dbReference>
<evidence type="ECO:0000256" key="6">
    <source>
        <dbReference type="PROSITE-ProRule" id="PRU10077"/>
    </source>
</evidence>
<dbReference type="InterPro" id="IPR033694">
    <property type="entry name" value="PGPEP1_Cys_AS"/>
</dbReference>
<gene>
    <name evidence="7" type="ORF">SAMN04488053_102217</name>
</gene>
<dbReference type="PRINTS" id="PR00706">
    <property type="entry name" value="PYROGLUPTASE"/>
</dbReference>
<dbReference type="InterPro" id="IPR016125">
    <property type="entry name" value="Peptidase_C15-like"/>
</dbReference>
<dbReference type="SUPFAM" id="SSF53182">
    <property type="entry name" value="Pyrrolidone carboxyl peptidase (pyroglutamate aminopeptidase)"/>
    <property type="match status" value="1"/>
</dbReference>
<feature type="active site" evidence="6">
    <location>
        <position position="143"/>
    </location>
</feature>
<evidence type="ECO:0000256" key="1">
    <source>
        <dbReference type="ARBA" id="ARBA00006641"/>
    </source>
</evidence>
<comment type="catalytic activity">
    <reaction evidence="6">
        <text>Release of an N-terminal pyroglutamyl group from a polypeptide, the second amino acid generally not being Pro.</text>
        <dbReference type="EC" id="3.4.19.3"/>
    </reaction>
</comment>
<dbReference type="EC" id="3.4.19.3" evidence="6"/>
<keyword evidence="8" id="KW-1185">Reference proteome</keyword>
<evidence type="ECO:0000256" key="5">
    <source>
        <dbReference type="ARBA" id="ARBA00022807"/>
    </source>
</evidence>
<dbReference type="GO" id="GO:0005829">
    <property type="term" value="C:cytosol"/>
    <property type="evidence" value="ECO:0007669"/>
    <property type="project" value="InterPro"/>
</dbReference>
<evidence type="ECO:0000256" key="3">
    <source>
        <dbReference type="ARBA" id="ARBA00022670"/>
    </source>
</evidence>
<dbReference type="Pfam" id="PF01470">
    <property type="entry name" value="Peptidase_C15"/>
    <property type="match status" value="1"/>
</dbReference>
<dbReference type="GO" id="GO:0006508">
    <property type="term" value="P:proteolysis"/>
    <property type="evidence" value="ECO:0007669"/>
    <property type="project" value="UniProtKB-KW"/>
</dbReference>
<dbReference type="RefSeq" id="WP_090841483.1">
    <property type="nucleotide sequence ID" value="NZ_FNIL01000002.1"/>
</dbReference>
<dbReference type="NCBIfam" id="NF009676">
    <property type="entry name" value="PRK13197.1"/>
    <property type="match status" value="1"/>
</dbReference>
<dbReference type="Gene3D" id="3.40.630.20">
    <property type="entry name" value="Peptidase C15, pyroglutamyl peptidase I-like"/>
    <property type="match status" value="1"/>
</dbReference>
<evidence type="ECO:0000256" key="2">
    <source>
        <dbReference type="ARBA" id="ARBA00022490"/>
    </source>
</evidence>
<proteinExistence type="inferred from homology"/>
<accession>A0A1H0CSP1</accession>
<dbReference type="EMBL" id="FNIL01000002">
    <property type="protein sequence ID" value="SDN60893.1"/>
    <property type="molecule type" value="Genomic_DNA"/>
</dbReference>
<keyword evidence="4" id="KW-0378">Hydrolase</keyword>
<dbReference type="InterPro" id="IPR000816">
    <property type="entry name" value="Peptidase_C15"/>
</dbReference>
<reference evidence="8" key="1">
    <citation type="submission" date="2016-10" db="EMBL/GenBank/DDBJ databases">
        <authorList>
            <person name="Varghese N."/>
            <person name="Submissions S."/>
        </authorList>
    </citation>
    <scope>NUCLEOTIDE SEQUENCE [LARGE SCALE GENOMIC DNA]</scope>
    <source>
        <strain evidence="8">CGMCC 1.10369</strain>
    </source>
</reference>
<dbReference type="Proteomes" id="UP000198778">
    <property type="component" value="Unassembled WGS sequence"/>
</dbReference>
<sequence>MKILLTGFEPFGDMDINPSHLLMEWAATQEFEGVEIKTLSLPVVYALCAEKALEEMKRWEPDAVVHFGVAAGREAVNVERIAVNLEDAASFPDNSGDTPQDRPVVNNGPDGIFATLPVRRLTAQLQSRGVPAVLSYSAGTYICNTTLYRTLHLITQENLPCQAGFIHLPALPEMVTGTRLPSMAMETQQQALRIIVETITEEKSHDKR</sequence>
<dbReference type="AlphaFoldDB" id="A0A1H0CSP1"/>
<dbReference type="CDD" id="cd00501">
    <property type="entry name" value="Peptidase_C15"/>
    <property type="match status" value="1"/>
</dbReference>
<keyword evidence="5" id="KW-0788">Thiol protease</keyword>
<keyword evidence="3" id="KW-0645">Protease</keyword>
<dbReference type="STRING" id="745820.SAMN04488053_102217"/>
<evidence type="ECO:0000313" key="7">
    <source>
        <dbReference type="EMBL" id="SDN60893.1"/>
    </source>
</evidence>
<organism evidence="7 8">
    <name type="scientific">Alkalicoccus daliensis</name>
    <dbReference type="NCBI Taxonomy" id="745820"/>
    <lineage>
        <taxon>Bacteria</taxon>
        <taxon>Bacillati</taxon>
        <taxon>Bacillota</taxon>
        <taxon>Bacilli</taxon>
        <taxon>Bacillales</taxon>
        <taxon>Bacillaceae</taxon>
        <taxon>Alkalicoccus</taxon>
    </lineage>
</organism>
<dbReference type="PIRSF" id="PIRSF015592">
    <property type="entry name" value="Prld-crbxl_pptds"/>
    <property type="match status" value="1"/>
</dbReference>
<protein>
    <recommendedName>
        <fullName evidence="6">Pyroglutamyl-peptidase I</fullName>
        <ecNumber evidence="6">3.4.19.3</ecNumber>
    </recommendedName>
</protein>